<dbReference type="PANTHER" id="PTHR42923:SF3">
    <property type="entry name" value="PROTOPORPHYRINOGEN OXIDASE"/>
    <property type="match status" value="1"/>
</dbReference>
<accession>A0A7W9PH35</accession>
<dbReference type="EC" id="1.3.3.4" evidence="2"/>
<evidence type="ECO:0000313" key="2">
    <source>
        <dbReference type="EMBL" id="MBB5916014.1"/>
    </source>
</evidence>
<evidence type="ECO:0000313" key="3">
    <source>
        <dbReference type="Proteomes" id="UP000540412"/>
    </source>
</evidence>
<dbReference type="InterPro" id="IPR002937">
    <property type="entry name" value="Amino_oxidase"/>
</dbReference>
<dbReference type="EMBL" id="JACHIT010000002">
    <property type="protein sequence ID" value="MBB5916014.1"/>
    <property type="molecule type" value="Genomic_DNA"/>
</dbReference>
<feature type="domain" description="Amine oxidase" evidence="1">
    <location>
        <begin position="14"/>
        <end position="428"/>
    </location>
</feature>
<name>A0A7W9PH35_9NOCA</name>
<dbReference type="Gene3D" id="3.50.50.60">
    <property type="entry name" value="FAD/NAD(P)-binding domain"/>
    <property type="match status" value="3"/>
</dbReference>
<dbReference type="PANTHER" id="PTHR42923">
    <property type="entry name" value="PROTOPORPHYRINOGEN OXIDASE"/>
    <property type="match status" value="1"/>
</dbReference>
<dbReference type="PRINTS" id="PR00419">
    <property type="entry name" value="ADXRDTASE"/>
</dbReference>
<reference evidence="2 3" key="1">
    <citation type="submission" date="2020-08" db="EMBL/GenBank/DDBJ databases">
        <title>Sequencing the genomes of 1000 actinobacteria strains.</title>
        <authorList>
            <person name="Klenk H.-P."/>
        </authorList>
    </citation>
    <scope>NUCLEOTIDE SEQUENCE [LARGE SCALE GENOMIC DNA]</scope>
    <source>
        <strain evidence="2 3">DSM 43582</strain>
    </source>
</reference>
<keyword evidence="2" id="KW-0560">Oxidoreductase</keyword>
<organism evidence="2 3">
    <name type="scientific">Nocardia transvalensis</name>
    <dbReference type="NCBI Taxonomy" id="37333"/>
    <lineage>
        <taxon>Bacteria</taxon>
        <taxon>Bacillati</taxon>
        <taxon>Actinomycetota</taxon>
        <taxon>Actinomycetes</taxon>
        <taxon>Mycobacteriales</taxon>
        <taxon>Nocardiaceae</taxon>
        <taxon>Nocardia</taxon>
    </lineage>
</organism>
<keyword evidence="3" id="KW-1185">Reference proteome</keyword>
<dbReference type="InterPro" id="IPR036188">
    <property type="entry name" value="FAD/NAD-bd_sf"/>
</dbReference>
<dbReference type="GO" id="GO:0004729">
    <property type="term" value="F:oxygen-dependent protoporphyrinogen oxidase activity"/>
    <property type="evidence" value="ECO:0007669"/>
    <property type="project" value="UniProtKB-EC"/>
</dbReference>
<proteinExistence type="predicted"/>
<gene>
    <name evidence="2" type="ORF">BJY24_004926</name>
</gene>
<dbReference type="Proteomes" id="UP000540412">
    <property type="component" value="Unassembled WGS sequence"/>
</dbReference>
<comment type="caution">
    <text evidence="2">The sequence shown here is derived from an EMBL/GenBank/DDBJ whole genome shotgun (WGS) entry which is preliminary data.</text>
</comment>
<dbReference type="SUPFAM" id="SSF51905">
    <property type="entry name" value="FAD/NAD(P)-binding domain"/>
    <property type="match status" value="1"/>
</dbReference>
<dbReference type="InterPro" id="IPR050464">
    <property type="entry name" value="Zeta_carotene_desat/Oxidored"/>
</dbReference>
<dbReference type="Pfam" id="PF01593">
    <property type="entry name" value="Amino_oxidase"/>
    <property type="match status" value="1"/>
</dbReference>
<evidence type="ECO:0000259" key="1">
    <source>
        <dbReference type="Pfam" id="PF01593"/>
    </source>
</evidence>
<sequence length="432" mass="45899">MTVAGGVAVVGSGISGLAAAYHLHRAGRQVQIIERDATAGGRFGAGRIGERPVLAGARLIGHKYTAVREFLSALGSFDLEPYPVPPVGVLSGSGVDLDPRAAARIGQRLIETGAAPHHIAKLSYLMTRARDTDGVLNSRYVAKLAEIGDQQPLSAHFGSTIAESVLRPMTVWAHGAEPDEVYMSSFGAVAATLSDRFDQLGDGLAPVLAALGRRVPLRTRTTATRLIVREGRVRGLEVVDADNTTRETDYDAVVLATSGRAAADLVAADFPALAALLAQLRYRSATVALVEYDRAVFPPALAALAFDDASCCSAAVQSTGWRELIRYTFTGRAAATIPSPQEFRKWLENAEDRVTTHLGTSLPDRRAVAIWRCAVAYCRYPPFHTEFVGKVDRELADIAGLALAGDYLRGTSLEACYRSGAAAAARVLGETG</sequence>
<protein>
    <submittedName>
        <fullName evidence="2">Oxygen-dependent protoporphyrinogen oxidase</fullName>
        <ecNumber evidence="2">1.3.3.4</ecNumber>
    </submittedName>
</protein>
<dbReference type="AlphaFoldDB" id="A0A7W9PH35"/>